<keyword evidence="1" id="KW-0812">Transmembrane</keyword>
<proteinExistence type="predicted"/>
<keyword evidence="1" id="KW-1133">Transmembrane helix</keyword>
<feature type="transmembrane region" description="Helical" evidence="1">
    <location>
        <begin position="6"/>
        <end position="27"/>
    </location>
</feature>
<comment type="caution">
    <text evidence="2">The sequence shown here is derived from an EMBL/GenBank/DDBJ whole genome shotgun (WGS) entry which is preliminary data.</text>
</comment>
<dbReference type="Proteomes" id="UP000308167">
    <property type="component" value="Unassembled WGS sequence"/>
</dbReference>
<sequence>MNWALISAMAMVLLPVIALAIWVTWFYRDVLFENKKSR</sequence>
<keyword evidence="1" id="KW-0472">Membrane</keyword>
<protein>
    <submittedName>
        <fullName evidence="2">Uncharacterized protein</fullName>
    </submittedName>
</protein>
<dbReference type="EMBL" id="CABFKI010000015">
    <property type="protein sequence ID" value="VTU09382.1"/>
    <property type="molecule type" value="Genomic_DNA"/>
</dbReference>
<keyword evidence="3" id="KW-1185">Reference proteome</keyword>
<organism evidence="2 3">
    <name type="scientific">Actinobacillus porcinus</name>
    <dbReference type="NCBI Taxonomy" id="51048"/>
    <lineage>
        <taxon>Bacteria</taxon>
        <taxon>Pseudomonadati</taxon>
        <taxon>Pseudomonadota</taxon>
        <taxon>Gammaproteobacteria</taxon>
        <taxon>Pasteurellales</taxon>
        <taxon>Pasteurellaceae</taxon>
        <taxon>Actinobacillus</taxon>
    </lineage>
</organism>
<evidence type="ECO:0000256" key="1">
    <source>
        <dbReference type="SAM" id="Phobius"/>
    </source>
</evidence>
<name>A0ABY6TLX8_9PAST</name>
<evidence type="ECO:0000313" key="2">
    <source>
        <dbReference type="EMBL" id="VTU09382.1"/>
    </source>
</evidence>
<reference evidence="2 3" key="1">
    <citation type="submission" date="2019-05" db="EMBL/GenBank/DDBJ databases">
        <authorList>
            <consortium name="Pathogen Informatics"/>
        </authorList>
    </citation>
    <scope>NUCLEOTIDE SEQUENCE [LARGE SCALE GENOMIC DNA]</scope>
    <source>
        <strain evidence="2 3">NM319</strain>
    </source>
</reference>
<gene>
    <name evidence="2" type="ORF">SAMEA1410922_01996</name>
</gene>
<evidence type="ECO:0000313" key="3">
    <source>
        <dbReference type="Proteomes" id="UP000308167"/>
    </source>
</evidence>
<accession>A0ABY6TLX8</accession>